<dbReference type="PANTHER" id="PTHR11136">
    <property type="entry name" value="FOLYLPOLYGLUTAMATE SYNTHASE-RELATED"/>
    <property type="match status" value="1"/>
</dbReference>
<keyword evidence="4 11" id="KW-0436">Ligase</keyword>
<dbReference type="Pfam" id="PF08245">
    <property type="entry name" value="Mur_ligase_M"/>
    <property type="match status" value="1"/>
</dbReference>
<dbReference type="SUPFAM" id="SSF53244">
    <property type="entry name" value="MurD-like peptide ligases, peptide-binding domain"/>
    <property type="match status" value="1"/>
</dbReference>
<dbReference type="InterPro" id="IPR036615">
    <property type="entry name" value="Mur_ligase_C_dom_sf"/>
</dbReference>
<evidence type="ECO:0000256" key="7">
    <source>
        <dbReference type="ARBA" id="ARBA00022840"/>
    </source>
</evidence>
<dbReference type="AlphaFoldDB" id="D4LDB8"/>
<comment type="similarity">
    <text evidence="2 11">Belongs to the folylpolyglutamate synthase family.</text>
</comment>
<dbReference type="OrthoDB" id="9809356at2"/>
<proteinExistence type="inferred from homology"/>
<evidence type="ECO:0000256" key="2">
    <source>
        <dbReference type="ARBA" id="ARBA00008276"/>
    </source>
</evidence>
<dbReference type="PIRSF" id="PIRSF001563">
    <property type="entry name" value="Folylpolyglu_synth"/>
    <property type="match status" value="1"/>
</dbReference>
<dbReference type="InterPro" id="IPR004101">
    <property type="entry name" value="Mur_ligase_C"/>
</dbReference>
<dbReference type="PROSITE" id="PS01012">
    <property type="entry name" value="FOLYLPOLYGLU_SYNT_2"/>
    <property type="match status" value="1"/>
</dbReference>
<dbReference type="GO" id="GO:0046872">
    <property type="term" value="F:metal ion binding"/>
    <property type="evidence" value="ECO:0007669"/>
    <property type="project" value="UniProtKB-KW"/>
</dbReference>
<dbReference type="Pfam" id="PF02875">
    <property type="entry name" value="Mur_ligase_C"/>
    <property type="match status" value="1"/>
</dbReference>
<evidence type="ECO:0000256" key="6">
    <source>
        <dbReference type="ARBA" id="ARBA00022741"/>
    </source>
</evidence>
<reference evidence="14" key="2">
    <citation type="submission" date="2010-03" db="EMBL/GenBank/DDBJ databases">
        <authorList>
            <person name="Pajon A."/>
        </authorList>
    </citation>
    <scope>NUCLEOTIDE SEQUENCE</scope>
    <source>
        <strain evidence="14">Type strain: 18P13</strain>
    </source>
</reference>
<dbReference type="GO" id="GO:0005524">
    <property type="term" value="F:ATP binding"/>
    <property type="evidence" value="ECO:0007669"/>
    <property type="project" value="UniProtKB-KW"/>
</dbReference>
<dbReference type="PANTHER" id="PTHR11136:SF0">
    <property type="entry name" value="DIHYDROFOLATE SYNTHETASE-RELATED"/>
    <property type="match status" value="1"/>
</dbReference>
<dbReference type="InterPro" id="IPR018109">
    <property type="entry name" value="Folylpolyglutamate_synth_CS"/>
</dbReference>
<reference evidence="14" key="1">
    <citation type="submission" date="2010-03" db="EMBL/GenBank/DDBJ databases">
        <title>The genome sequence of Ruminococcus sp. 18P13.</title>
        <authorList>
            <consortium name="metaHIT consortium -- http://www.metahit.eu/"/>
            <person name="Pajon A."/>
            <person name="Turner K."/>
            <person name="Parkhill J."/>
            <person name="Bernalier A."/>
        </authorList>
    </citation>
    <scope>NUCLEOTIDE SEQUENCE [LARGE SCALE GENOMIC DNA]</scope>
    <source>
        <strain evidence="14">Type strain: 18P13</strain>
    </source>
</reference>
<dbReference type="EC" id="6.3.2.17" evidence="3"/>
<comment type="catalytic activity">
    <reaction evidence="10">
        <text>(6S)-5,6,7,8-tetrahydrofolyl-(gamma-L-Glu)(n) + L-glutamate + ATP = (6S)-5,6,7,8-tetrahydrofolyl-(gamma-L-Glu)(n+1) + ADP + phosphate + H(+)</text>
        <dbReference type="Rhea" id="RHEA:10580"/>
        <dbReference type="Rhea" id="RHEA-COMP:14738"/>
        <dbReference type="Rhea" id="RHEA-COMP:14740"/>
        <dbReference type="ChEBI" id="CHEBI:15378"/>
        <dbReference type="ChEBI" id="CHEBI:29985"/>
        <dbReference type="ChEBI" id="CHEBI:30616"/>
        <dbReference type="ChEBI" id="CHEBI:43474"/>
        <dbReference type="ChEBI" id="CHEBI:141005"/>
        <dbReference type="ChEBI" id="CHEBI:456216"/>
        <dbReference type="EC" id="6.3.2.17"/>
    </reaction>
</comment>
<keyword evidence="7 11" id="KW-0067">ATP-binding</keyword>
<dbReference type="Proteomes" id="UP000007054">
    <property type="component" value="Chromosome"/>
</dbReference>
<evidence type="ECO:0000259" key="12">
    <source>
        <dbReference type="Pfam" id="PF02875"/>
    </source>
</evidence>
<evidence type="ECO:0000256" key="1">
    <source>
        <dbReference type="ARBA" id="ARBA00001946"/>
    </source>
</evidence>
<evidence type="ECO:0000256" key="10">
    <source>
        <dbReference type="ARBA" id="ARBA00047493"/>
    </source>
</evidence>
<evidence type="ECO:0000256" key="5">
    <source>
        <dbReference type="ARBA" id="ARBA00022723"/>
    </source>
</evidence>
<keyword evidence="5" id="KW-0479">Metal-binding</keyword>
<keyword evidence="6 11" id="KW-0547">Nucleotide-binding</keyword>
<feature type="domain" description="Mur ligase C-terminal" evidence="12">
    <location>
        <begin position="288"/>
        <end position="403"/>
    </location>
</feature>
<dbReference type="RefSeq" id="WP_015558519.1">
    <property type="nucleotide sequence ID" value="NC_021039.1"/>
</dbReference>
<gene>
    <name evidence="14" type="ordered locus">RUM_15190</name>
</gene>
<dbReference type="GO" id="GO:0004326">
    <property type="term" value="F:tetrahydrofolylpolyglutamate synthase activity"/>
    <property type="evidence" value="ECO:0007669"/>
    <property type="project" value="UniProtKB-EC"/>
</dbReference>
<evidence type="ECO:0000313" key="15">
    <source>
        <dbReference type="Proteomes" id="UP000007054"/>
    </source>
</evidence>
<dbReference type="Gene3D" id="3.90.190.20">
    <property type="entry name" value="Mur ligase, C-terminal domain"/>
    <property type="match status" value="1"/>
</dbReference>
<dbReference type="GO" id="GO:0005737">
    <property type="term" value="C:cytoplasm"/>
    <property type="evidence" value="ECO:0007669"/>
    <property type="project" value="TreeGrafter"/>
</dbReference>
<dbReference type="InterPro" id="IPR036565">
    <property type="entry name" value="Mur-like_cat_sf"/>
</dbReference>
<dbReference type="HOGENOM" id="CLU_015869_1_2_9"/>
<protein>
    <recommendedName>
        <fullName evidence="3">tetrahydrofolate synthase</fullName>
        <ecNumber evidence="3">6.3.2.17</ecNumber>
    </recommendedName>
    <alternativeName>
        <fullName evidence="9">Tetrahydrofolylpolyglutamate synthase</fullName>
    </alternativeName>
</protein>
<dbReference type="PATRIC" id="fig|213810.4.peg.1416"/>
<sequence length="419" mass="45587">MTYAQTMKYINHFGHTGAPVTDLSRMETLLDALGNPHRQLKFVHIAGTNGKGSTLTYCAEASMTAGIQTGMFTSPYILCYEDRIRVNGENIPRDALCRLGEQVREHAPELPFSQFEITLAIALLYFLERQCELVFLEVGIGGLLDATNVVDPLVSVITSISLDHTALLGNTVEQIAWQKAGIIKPHRPVVLAPANLPEVCSVVRNRAAVVDAPLQEAEQIPLEIRRQDIAGASFVYGDRPYEISMPGLHQIHNAMTAVCVLHVLEQLGYPISEEAIQQGLLHGKVPARIQVLCREPLTLLDGGHNPDGTEALRDTLNACAPKPIYGVVGLIDTKDYQHAVGNLEQVLEQAFCVDGYAPNSVPAETLAEAFTRISAMPLPLKAAYTKAVQLAKAHGGTAVICGSLYLASRFLAEMDMNKM</sequence>
<keyword evidence="8" id="KW-0460">Magnesium</keyword>
<feature type="domain" description="Mur ligase central" evidence="13">
    <location>
        <begin position="45"/>
        <end position="260"/>
    </location>
</feature>
<evidence type="ECO:0000256" key="4">
    <source>
        <dbReference type="ARBA" id="ARBA00022598"/>
    </source>
</evidence>
<evidence type="ECO:0000256" key="11">
    <source>
        <dbReference type="PIRNR" id="PIRNR001563"/>
    </source>
</evidence>
<evidence type="ECO:0000259" key="13">
    <source>
        <dbReference type="Pfam" id="PF08245"/>
    </source>
</evidence>
<keyword evidence="15" id="KW-1185">Reference proteome</keyword>
<evidence type="ECO:0000256" key="8">
    <source>
        <dbReference type="ARBA" id="ARBA00022842"/>
    </source>
</evidence>
<name>D4LDB8_RUMC1</name>
<dbReference type="EMBL" id="FP929052">
    <property type="protein sequence ID" value="CBL17613.1"/>
    <property type="molecule type" value="Genomic_DNA"/>
</dbReference>
<organism evidence="14 15">
    <name type="scientific">Ruminococcus champanellensis (strain DSM 18848 / JCM 17042 / KCTC 15320 / 18P13)</name>
    <dbReference type="NCBI Taxonomy" id="213810"/>
    <lineage>
        <taxon>Bacteria</taxon>
        <taxon>Bacillati</taxon>
        <taxon>Bacillota</taxon>
        <taxon>Clostridia</taxon>
        <taxon>Eubacteriales</taxon>
        <taxon>Oscillospiraceae</taxon>
        <taxon>Ruminococcus</taxon>
    </lineage>
</organism>
<dbReference type="Gene3D" id="3.40.1190.10">
    <property type="entry name" value="Mur-like, catalytic domain"/>
    <property type="match status" value="1"/>
</dbReference>
<dbReference type="NCBIfam" id="TIGR01499">
    <property type="entry name" value="folC"/>
    <property type="match status" value="1"/>
</dbReference>
<dbReference type="GO" id="GO:0008841">
    <property type="term" value="F:dihydrofolate synthase activity"/>
    <property type="evidence" value="ECO:0007669"/>
    <property type="project" value="TreeGrafter"/>
</dbReference>
<accession>D4LDB8</accession>
<evidence type="ECO:0000313" key="14">
    <source>
        <dbReference type="EMBL" id="CBL17613.1"/>
    </source>
</evidence>
<evidence type="ECO:0000256" key="3">
    <source>
        <dbReference type="ARBA" id="ARBA00013025"/>
    </source>
</evidence>
<dbReference type="InterPro" id="IPR013221">
    <property type="entry name" value="Mur_ligase_cen"/>
</dbReference>
<dbReference type="KEGG" id="rch:RUM_15190"/>
<dbReference type="SUPFAM" id="SSF53623">
    <property type="entry name" value="MurD-like peptide ligases, catalytic domain"/>
    <property type="match status" value="1"/>
</dbReference>
<dbReference type="GeneID" id="83156239"/>
<dbReference type="InterPro" id="IPR001645">
    <property type="entry name" value="Folylpolyglutamate_synth"/>
</dbReference>
<comment type="cofactor">
    <cofactor evidence="1">
        <name>Mg(2+)</name>
        <dbReference type="ChEBI" id="CHEBI:18420"/>
    </cofactor>
</comment>
<dbReference type="FunFam" id="3.40.1190.10:FF:000011">
    <property type="entry name" value="Folylpolyglutamate synthase/dihydrofolate synthase"/>
    <property type="match status" value="1"/>
</dbReference>
<evidence type="ECO:0000256" key="9">
    <source>
        <dbReference type="ARBA" id="ARBA00030592"/>
    </source>
</evidence>
<dbReference type="STRING" id="213810.RUM_15190"/>